<keyword evidence="2" id="KW-1185">Reference proteome</keyword>
<dbReference type="EMBL" id="MTYJ01000007">
    <property type="protein sequence ID" value="OQV24388.1"/>
    <property type="molecule type" value="Genomic_DNA"/>
</dbReference>
<dbReference type="AlphaFoldDB" id="A0A1W0XAG1"/>
<comment type="caution">
    <text evidence="1">The sequence shown here is derived from an EMBL/GenBank/DDBJ whole genome shotgun (WGS) entry which is preliminary data.</text>
</comment>
<evidence type="ECO:0000313" key="2">
    <source>
        <dbReference type="Proteomes" id="UP000192578"/>
    </source>
</evidence>
<proteinExistence type="predicted"/>
<protein>
    <submittedName>
        <fullName evidence="1">Uncharacterized protein</fullName>
    </submittedName>
</protein>
<accession>A0A1W0XAG1</accession>
<reference evidence="2" key="1">
    <citation type="submission" date="2017-01" db="EMBL/GenBank/DDBJ databases">
        <title>Comparative genomics of anhydrobiosis in the tardigrade Hypsibius dujardini.</title>
        <authorList>
            <person name="Yoshida Y."/>
            <person name="Koutsovoulos G."/>
            <person name="Laetsch D."/>
            <person name="Stevens L."/>
            <person name="Kumar S."/>
            <person name="Horikawa D."/>
            <person name="Ishino K."/>
            <person name="Komine S."/>
            <person name="Tomita M."/>
            <person name="Blaxter M."/>
            <person name="Arakawa K."/>
        </authorList>
    </citation>
    <scope>NUCLEOTIDE SEQUENCE [LARGE SCALE GENOMIC DNA]</scope>
    <source>
        <strain evidence="2">Z151</strain>
    </source>
</reference>
<gene>
    <name evidence="1" type="ORF">BV898_01923</name>
</gene>
<sequence>MNTVEADKYMNDIMDQVDGEQLMNKKKKSPITIEKDSSSDEGEALTVNNRVRLGTLGPKRPIRIGAPKKDQLVQPIINFLKLPLIKSPLDKFSFQIFHSVELQIICNLRIKNF</sequence>
<organism evidence="1 2">
    <name type="scientific">Hypsibius exemplaris</name>
    <name type="common">Freshwater tardigrade</name>
    <dbReference type="NCBI Taxonomy" id="2072580"/>
    <lineage>
        <taxon>Eukaryota</taxon>
        <taxon>Metazoa</taxon>
        <taxon>Ecdysozoa</taxon>
        <taxon>Tardigrada</taxon>
        <taxon>Eutardigrada</taxon>
        <taxon>Parachela</taxon>
        <taxon>Hypsibioidea</taxon>
        <taxon>Hypsibiidae</taxon>
        <taxon>Hypsibius</taxon>
    </lineage>
</organism>
<dbReference type="Proteomes" id="UP000192578">
    <property type="component" value="Unassembled WGS sequence"/>
</dbReference>
<evidence type="ECO:0000313" key="1">
    <source>
        <dbReference type="EMBL" id="OQV24388.1"/>
    </source>
</evidence>
<name>A0A1W0XAG1_HYPEX</name>